<dbReference type="GO" id="GO:0030435">
    <property type="term" value="P:sporulation resulting in formation of a cellular spore"/>
    <property type="evidence" value="ECO:0007669"/>
    <property type="project" value="UniProtKB-KW"/>
</dbReference>
<accession>A0A6A7C0F5</accession>
<dbReference type="SMART" id="SM01252">
    <property type="entry name" value="KilA-N"/>
    <property type="match status" value="1"/>
</dbReference>
<keyword evidence="3 5" id="KW-0040">ANK repeat</keyword>
<dbReference type="SUPFAM" id="SSF54616">
    <property type="entry name" value="DNA-binding domain of Mlu1-box binding protein MBP1"/>
    <property type="match status" value="1"/>
</dbReference>
<feature type="coiled-coil region" evidence="6">
    <location>
        <begin position="596"/>
        <end position="640"/>
    </location>
</feature>
<feature type="region of interest" description="Disordered" evidence="7">
    <location>
        <begin position="224"/>
        <end position="299"/>
    </location>
</feature>
<dbReference type="InterPro" id="IPR003163">
    <property type="entry name" value="Tscrpt_reg_HTH_APSES-type"/>
</dbReference>
<dbReference type="OrthoDB" id="6718656at2759"/>
<keyword evidence="10" id="KW-1185">Reference proteome</keyword>
<feature type="coiled-coil region" evidence="6">
    <location>
        <begin position="668"/>
        <end position="695"/>
    </location>
</feature>
<dbReference type="Pfam" id="PF04383">
    <property type="entry name" value="KilA-N"/>
    <property type="match status" value="1"/>
</dbReference>
<protein>
    <submittedName>
        <fullName evidence="9">Apses-domain-containing protein</fullName>
    </submittedName>
</protein>
<dbReference type="InterPro" id="IPR051642">
    <property type="entry name" value="SWI6-like"/>
</dbReference>
<dbReference type="PROSITE" id="PS51299">
    <property type="entry name" value="HTH_APSES"/>
    <property type="match status" value="1"/>
</dbReference>
<dbReference type="GO" id="GO:0003677">
    <property type="term" value="F:DNA binding"/>
    <property type="evidence" value="ECO:0007669"/>
    <property type="project" value="InterPro"/>
</dbReference>
<organism evidence="9 10">
    <name type="scientific">Piedraia hortae CBS 480.64</name>
    <dbReference type="NCBI Taxonomy" id="1314780"/>
    <lineage>
        <taxon>Eukaryota</taxon>
        <taxon>Fungi</taxon>
        <taxon>Dikarya</taxon>
        <taxon>Ascomycota</taxon>
        <taxon>Pezizomycotina</taxon>
        <taxon>Dothideomycetes</taxon>
        <taxon>Dothideomycetidae</taxon>
        <taxon>Capnodiales</taxon>
        <taxon>Piedraiaceae</taxon>
        <taxon>Piedraia</taxon>
    </lineage>
</organism>
<evidence type="ECO:0000256" key="4">
    <source>
        <dbReference type="ARBA" id="ARBA00023321"/>
    </source>
</evidence>
<dbReference type="SUPFAM" id="SSF48403">
    <property type="entry name" value="Ankyrin repeat"/>
    <property type="match status" value="1"/>
</dbReference>
<dbReference type="PROSITE" id="PS50088">
    <property type="entry name" value="ANK_REPEAT"/>
    <property type="match status" value="2"/>
</dbReference>
<dbReference type="GO" id="GO:0048315">
    <property type="term" value="P:conidium formation"/>
    <property type="evidence" value="ECO:0007669"/>
    <property type="project" value="UniProtKB-KW"/>
</dbReference>
<gene>
    <name evidence="9" type="ORF">K470DRAFT_247374</name>
</gene>
<dbReference type="InterPro" id="IPR018004">
    <property type="entry name" value="KilA/APSES_HTH"/>
</dbReference>
<dbReference type="InterPro" id="IPR036770">
    <property type="entry name" value="Ankyrin_rpt-contain_sf"/>
</dbReference>
<dbReference type="InterPro" id="IPR036887">
    <property type="entry name" value="HTH_APSES_sf"/>
</dbReference>
<evidence type="ECO:0000313" key="10">
    <source>
        <dbReference type="Proteomes" id="UP000799421"/>
    </source>
</evidence>
<feature type="repeat" description="ANK" evidence="5">
    <location>
        <begin position="487"/>
        <end position="519"/>
    </location>
</feature>
<keyword evidence="4" id="KW-0183">Conidiation</keyword>
<feature type="domain" description="HTH APSES-type" evidence="8">
    <location>
        <begin position="59"/>
        <end position="165"/>
    </location>
</feature>
<feature type="region of interest" description="Disordered" evidence="7">
    <location>
        <begin position="161"/>
        <end position="207"/>
    </location>
</feature>
<keyword evidence="2" id="KW-0749">Sporulation</keyword>
<dbReference type="Gene3D" id="3.10.260.10">
    <property type="entry name" value="Transcription regulator HTH, APSES-type DNA-binding domain"/>
    <property type="match status" value="1"/>
</dbReference>
<dbReference type="FunFam" id="3.10.260.10:FF:000001">
    <property type="entry name" value="APSES transcription factor (MbpA)"/>
    <property type="match status" value="1"/>
</dbReference>
<dbReference type="GO" id="GO:0001228">
    <property type="term" value="F:DNA-binding transcription activator activity, RNA polymerase II-specific"/>
    <property type="evidence" value="ECO:0007669"/>
    <property type="project" value="UniProtKB-ARBA"/>
</dbReference>
<evidence type="ECO:0000256" key="2">
    <source>
        <dbReference type="ARBA" id="ARBA00022969"/>
    </source>
</evidence>
<dbReference type="Pfam" id="PF00023">
    <property type="entry name" value="Ank"/>
    <property type="match status" value="1"/>
</dbReference>
<dbReference type="SMART" id="SM00248">
    <property type="entry name" value="ANK"/>
    <property type="match status" value="2"/>
</dbReference>
<dbReference type="AlphaFoldDB" id="A0A6A7C0F5"/>
<feature type="repeat" description="ANK" evidence="5">
    <location>
        <begin position="351"/>
        <end position="377"/>
    </location>
</feature>
<dbReference type="InterPro" id="IPR002110">
    <property type="entry name" value="Ankyrin_rpt"/>
</dbReference>
<evidence type="ECO:0000256" key="1">
    <source>
        <dbReference type="ARBA" id="ARBA00022737"/>
    </source>
</evidence>
<evidence type="ECO:0000313" key="9">
    <source>
        <dbReference type="EMBL" id="KAF2860479.1"/>
    </source>
</evidence>
<evidence type="ECO:0000259" key="8">
    <source>
        <dbReference type="PROSITE" id="PS51299"/>
    </source>
</evidence>
<dbReference type="PANTHER" id="PTHR43828:SF3">
    <property type="entry name" value="CHROMO DOMAIN-CONTAINING PROTEIN"/>
    <property type="match status" value="1"/>
</dbReference>
<sequence>MVKMSPSPSHHLAPSASPYGLGFGAMFDKANNGGGVFAFQNGSPVNTRTLAAPQGEPQIYTAVYSGVTVYEMEVRGVLCMRRCEDGWLNATQILKVAGIDKGKRTKVLEKEVLPGEHEKVQGGFGKYQGTWISYARGREFCQQYGVEELLKPLLDHDVTANGAARRQQDTPTKEQAMAANRKRYYQGQSDSNQTSSMMNSPFHGGLSSTSSMALAAVNKAARLPSSQPPFVSSAHRPPERDANTADLYQNSSMAEPSRKRKRQSSTDSWPTAPTLDPALSAAPLPSHGDGPEGTNESAALPPIATSMTEQQNDKIDLIMELFTPTSSSDYSLREALMKLTAEDLMLPLDPSANNALHWAAMTARAPLMRMLIQKGADTWRGNAAGLTPLMSAVLTANCYTSATFPEFLEMLGPLIEARDASGRTVLHHIAVSAGIKGRAPICKYYLETLLEYLVRIGTPSSERDSAKPGTPSLVRFLSHVVNARDKAGNTALHMAARLGVRSIIQQLLEIHADPNLPNYKGFAPKDFGIDCGTTNESKQSTVPEIDVTAEPRPSQVDVLMEEIQSSITGTLAQQLAAHRDLLRQRNEQIDGINEQIRTLSTTQQAAREAVQQLKERQQQREERLAKKESYERAIAKLRKKLSSRSPQGELLWRKISQDGSTAEREAYHTALCAINEKLKTELEQLRNRSRPTENMYRRVVSICTDVPEDRVDEALPSLLAAVESERNGLLEGDQVSRVREFLQRVGKGEKAK</sequence>
<dbReference type="Gene3D" id="1.25.40.20">
    <property type="entry name" value="Ankyrin repeat-containing domain"/>
    <property type="match status" value="1"/>
</dbReference>
<proteinExistence type="predicted"/>
<dbReference type="PANTHER" id="PTHR43828">
    <property type="entry name" value="ASPARAGINASE"/>
    <property type="match status" value="1"/>
</dbReference>
<dbReference type="GO" id="GO:0033309">
    <property type="term" value="C:SBF transcription complex"/>
    <property type="evidence" value="ECO:0007669"/>
    <property type="project" value="TreeGrafter"/>
</dbReference>
<dbReference type="PROSITE" id="PS50297">
    <property type="entry name" value="ANK_REP_REGION"/>
    <property type="match status" value="2"/>
</dbReference>
<feature type="compositionally biased region" description="Polar residues" evidence="7">
    <location>
        <begin position="186"/>
        <end position="199"/>
    </location>
</feature>
<dbReference type="Proteomes" id="UP000799421">
    <property type="component" value="Unassembled WGS sequence"/>
</dbReference>
<evidence type="ECO:0000256" key="6">
    <source>
        <dbReference type="SAM" id="Coils"/>
    </source>
</evidence>
<dbReference type="EMBL" id="MU005981">
    <property type="protein sequence ID" value="KAF2860479.1"/>
    <property type="molecule type" value="Genomic_DNA"/>
</dbReference>
<dbReference type="GO" id="GO:0030907">
    <property type="term" value="C:MBF transcription complex"/>
    <property type="evidence" value="ECO:0007669"/>
    <property type="project" value="TreeGrafter"/>
</dbReference>
<name>A0A6A7C0F5_9PEZI</name>
<reference evidence="9" key="1">
    <citation type="journal article" date="2020" name="Stud. Mycol.">
        <title>101 Dothideomycetes genomes: a test case for predicting lifestyles and emergence of pathogens.</title>
        <authorList>
            <person name="Haridas S."/>
            <person name="Albert R."/>
            <person name="Binder M."/>
            <person name="Bloem J."/>
            <person name="Labutti K."/>
            <person name="Salamov A."/>
            <person name="Andreopoulos B."/>
            <person name="Baker S."/>
            <person name="Barry K."/>
            <person name="Bills G."/>
            <person name="Bluhm B."/>
            <person name="Cannon C."/>
            <person name="Castanera R."/>
            <person name="Culley D."/>
            <person name="Daum C."/>
            <person name="Ezra D."/>
            <person name="Gonzalez J."/>
            <person name="Henrissat B."/>
            <person name="Kuo A."/>
            <person name="Liang C."/>
            <person name="Lipzen A."/>
            <person name="Lutzoni F."/>
            <person name="Magnuson J."/>
            <person name="Mondo S."/>
            <person name="Nolan M."/>
            <person name="Ohm R."/>
            <person name="Pangilinan J."/>
            <person name="Park H.-J."/>
            <person name="Ramirez L."/>
            <person name="Alfaro M."/>
            <person name="Sun H."/>
            <person name="Tritt A."/>
            <person name="Yoshinaga Y."/>
            <person name="Zwiers L.-H."/>
            <person name="Turgeon B."/>
            <person name="Goodwin S."/>
            <person name="Spatafora J."/>
            <person name="Crous P."/>
            <person name="Grigoriev I."/>
        </authorList>
    </citation>
    <scope>NUCLEOTIDE SEQUENCE</scope>
    <source>
        <strain evidence="9">CBS 480.64</strain>
    </source>
</reference>
<dbReference type="GO" id="GO:0003713">
    <property type="term" value="F:transcription coactivator activity"/>
    <property type="evidence" value="ECO:0007669"/>
    <property type="project" value="TreeGrafter"/>
</dbReference>
<evidence type="ECO:0000256" key="7">
    <source>
        <dbReference type="SAM" id="MobiDB-lite"/>
    </source>
</evidence>
<evidence type="ECO:0000256" key="5">
    <source>
        <dbReference type="PROSITE-ProRule" id="PRU00023"/>
    </source>
</evidence>
<evidence type="ECO:0000256" key="3">
    <source>
        <dbReference type="ARBA" id="ARBA00023043"/>
    </source>
</evidence>
<keyword evidence="6" id="KW-0175">Coiled coil</keyword>
<keyword evidence="1" id="KW-0677">Repeat</keyword>